<evidence type="ECO:0000313" key="5">
    <source>
        <dbReference type="Proteomes" id="UP000028531"/>
    </source>
</evidence>
<dbReference type="GO" id="GO:0032259">
    <property type="term" value="P:methylation"/>
    <property type="evidence" value="ECO:0007669"/>
    <property type="project" value="UniProtKB-KW"/>
</dbReference>
<evidence type="ECO:0000313" key="6">
    <source>
        <dbReference type="Proteomes" id="UP000239997"/>
    </source>
</evidence>
<evidence type="ECO:0000313" key="4">
    <source>
        <dbReference type="EMBL" id="PRX12736.1"/>
    </source>
</evidence>
<protein>
    <submittedName>
        <fullName evidence="3">Methyltransferase</fullName>
    </submittedName>
</protein>
<dbReference type="SUPFAM" id="SSF53335">
    <property type="entry name" value="S-adenosyl-L-methionine-dependent methyltransferases"/>
    <property type="match status" value="1"/>
</dbReference>
<gene>
    <name evidence="3" type="ORF">IL45_12970</name>
    <name evidence="4" type="ORF">LY02_02388</name>
</gene>
<feature type="domain" description="PG-1098 ferredoxin-like" evidence="2">
    <location>
        <begin position="274"/>
        <end position="316"/>
    </location>
</feature>
<dbReference type="InterPro" id="IPR054168">
    <property type="entry name" value="PG_1098_Fer"/>
</dbReference>
<sequence>MNLKLLQPIVREYLLEHLHVNAASFLLKSHPFDSISPQELTQQLVGLQKARLKFESLFNNDQVIFPPKVNLEQTSSWSTATYKANLFQGEKMIDLTGGFGIDTSAFAKAYTNTTHIELNKDLQRLAKQLFTAQELTTKSYAGDGLQYLIESTSIYDLIYIDPSRKTDTKSKAIQLEDYEPNVIKNLDLLLSKGKKVMIKTSPMLDITAGLKQLKNVCAIHIIAVKNDVKELLWILEKDVNEVIIHCVNLESQQPDLILNHGDIASIELSEPLDYLYEPNAAIMKSQAFGHLCETYGVSKIDQDAHLFTGKKSTDFPGRTFIIEEVKAYKPKDIKRTYAKSHRAVVTRNFRESVHQLRTKYQLKEHETDYLFFTSSMGKPIVIQAKKL</sequence>
<dbReference type="AlphaFoldDB" id="A0A084JVQ0"/>
<dbReference type="EMBL" id="JPJI01000032">
    <property type="protein sequence ID" value="KEZ93034.1"/>
    <property type="molecule type" value="Genomic_DNA"/>
</dbReference>
<comment type="caution">
    <text evidence="3">The sequence shown here is derived from an EMBL/GenBank/DDBJ whole genome shotgun (WGS) entry which is preliminary data.</text>
</comment>
<evidence type="ECO:0000259" key="1">
    <source>
        <dbReference type="Pfam" id="PF18096"/>
    </source>
</evidence>
<dbReference type="OrthoDB" id="1000417at2"/>
<keyword evidence="6" id="KW-1185">Reference proteome</keyword>
<dbReference type="GO" id="GO:0008168">
    <property type="term" value="F:methyltransferase activity"/>
    <property type="evidence" value="ECO:0007669"/>
    <property type="project" value="UniProtKB-KW"/>
</dbReference>
<feature type="domain" description="THUMP-like" evidence="1">
    <location>
        <begin position="317"/>
        <end position="385"/>
    </location>
</feature>
<organism evidence="3 5">
    <name type="scientific">Nonlabens ulvanivorans</name>
    <name type="common">Persicivirga ulvanivorans</name>
    <dbReference type="NCBI Taxonomy" id="906888"/>
    <lineage>
        <taxon>Bacteria</taxon>
        <taxon>Pseudomonadati</taxon>
        <taxon>Bacteroidota</taxon>
        <taxon>Flavobacteriia</taxon>
        <taxon>Flavobacteriales</taxon>
        <taxon>Flavobacteriaceae</taxon>
        <taxon>Nonlabens</taxon>
    </lineage>
</organism>
<dbReference type="Gene3D" id="3.40.50.150">
    <property type="entry name" value="Vaccinia Virus protein VP39"/>
    <property type="match status" value="1"/>
</dbReference>
<name>A0A084JVQ0_NONUL</name>
<dbReference type="EMBL" id="PVNA01000005">
    <property type="protein sequence ID" value="PRX12736.1"/>
    <property type="molecule type" value="Genomic_DNA"/>
</dbReference>
<evidence type="ECO:0000259" key="2">
    <source>
        <dbReference type="Pfam" id="PF22013"/>
    </source>
</evidence>
<dbReference type="Pfam" id="PF18096">
    <property type="entry name" value="Thump_like"/>
    <property type="match status" value="1"/>
</dbReference>
<keyword evidence="3" id="KW-0808">Transferase</keyword>
<dbReference type="Proteomes" id="UP000239997">
    <property type="component" value="Unassembled WGS sequence"/>
</dbReference>
<accession>A0A084JVQ0</accession>
<dbReference type="Pfam" id="PF22013">
    <property type="entry name" value="PG_1098_Fer"/>
    <property type="match status" value="1"/>
</dbReference>
<reference evidence="4 6" key="2">
    <citation type="submission" date="2018-03" db="EMBL/GenBank/DDBJ databases">
        <title>Genomic Encyclopedia of Archaeal and Bacterial Type Strains, Phase II (KMG-II): from individual species to whole genera.</title>
        <authorList>
            <person name="Goeker M."/>
        </authorList>
    </citation>
    <scope>NUCLEOTIDE SEQUENCE [LARGE SCALE GENOMIC DNA]</scope>
    <source>
        <strain evidence="4 6">DSM 22727</strain>
    </source>
</reference>
<reference evidence="3 5" key="1">
    <citation type="submission" date="2014-07" db="EMBL/GenBank/DDBJ databases">
        <title>Draft genome sequence of Nonlabens ulvanivorans, an ulvan degrading bacterium.</title>
        <authorList>
            <person name="Kopel M."/>
            <person name="Helbert W."/>
            <person name="Henrissat B."/>
            <person name="Doniger T."/>
            <person name="Banin E."/>
        </authorList>
    </citation>
    <scope>NUCLEOTIDE SEQUENCE [LARGE SCALE GENOMIC DNA]</scope>
    <source>
        <strain evidence="3 5">PLR</strain>
    </source>
</reference>
<proteinExistence type="predicted"/>
<dbReference type="Proteomes" id="UP000028531">
    <property type="component" value="Unassembled WGS sequence"/>
</dbReference>
<evidence type="ECO:0000313" key="3">
    <source>
        <dbReference type="EMBL" id="KEZ93034.1"/>
    </source>
</evidence>
<dbReference type="InterPro" id="IPR041497">
    <property type="entry name" value="Thump-like"/>
</dbReference>
<keyword evidence="3" id="KW-0489">Methyltransferase</keyword>
<dbReference type="InterPro" id="IPR029063">
    <property type="entry name" value="SAM-dependent_MTases_sf"/>
</dbReference>
<dbReference type="Gene3D" id="1.10.10.1110">
    <property type="entry name" value="Methyltransferase PG1098, N-terminal domain"/>
    <property type="match status" value="1"/>
</dbReference>
<dbReference type="RefSeq" id="WP_036584596.1">
    <property type="nucleotide sequence ID" value="NZ_JPJI01000032.1"/>
</dbReference>